<dbReference type="PROSITE" id="PS00072">
    <property type="entry name" value="ACYL_COA_DH_1"/>
    <property type="match status" value="1"/>
</dbReference>
<evidence type="ECO:0000256" key="3">
    <source>
        <dbReference type="ARBA" id="ARBA00022630"/>
    </source>
</evidence>
<dbReference type="InterPro" id="IPR037069">
    <property type="entry name" value="AcylCoA_DH/ox_N_sf"/>
</dbReference>
<reference evidence="9 10" key="1">
    <citation type="submission" date="2023-05" db="EMBL/GenBank/DDBJ databases">
        <title>Draft genome of Paenibacillus sp. CCS26.</title>
        <authorList>
            <person name="Akita H."/>
            <person name="Shinto Y."/>
            <person name="Kimura Z."/>
        </authorList>
    </citation>
    <scope>NUCLEOTIDE SEQUENCE [LARGE SCALE GENOMIC DNA]</scope>
    <source>
        <strain evidence="9 10">CCS26</strain>
    </source>
</reference>
<name>A0ABQ6NSY3_9BACL</name>
<dbReference type="InterPro" id="IPR013786">
    <property type="entry name" value="AcylCoA_DH/ox_N"/>
</dbReference>
<evidence type="ECO:0000259" key="8">
    <source>
        <dbReference type="Pfam" id="PF02771"/>
    </source>
</evidence>
<keyword evidence="4 5" id="KW-0274">FAD</keyword>
<evidence type="ECO:0000313" key="9">
    <source>
        <dbReference type="EMBL" id="GMK48196.1"/>
    </source>
</evidence>
<feature type="domain" description="Acyl-CoA dehydrogenase/oxidase C-terminal" evidence="6">
    <location>
        <begin position="229"/>
        <end position="372"/>
    </location>
</feature>
<dbReference type="Gene3D" id="2.40.110.10">
    <property type="entry name" value="Butyryl-CoA Dehydrogenase, subunit A, domain 2"/>
    <property type="match status" value="1"/>
</dbReference>
<dbReference type="EMBL" id="BTCL01000026">
    <property type="protein sequence ID" value="GMK48196.1"/>
    <property type="molecule type" value="Genomic_DNA"/>
</dbReference>
<dbReference type="InterPro" id="IPR009100">
    <property type="entry name" value="AcylCoA_DH/oxidase_NM_dom_sf"/>
</dbReference>
<keyword evidence="3 5" id="KW-0285">Flavoprotein</keyword>
<evidence type="ECO:0000256" key="1">
    <source>
        <dbReference type="ARBA" id="ARBA00001974"/>
    </source>
</evidence>
<evidence type="ECO:0000256" key="4">
    <source>
        <dbReference type="ARBA" id="ARBA00022827"/>
    </source>
</evidence>
<dbReference type="SUPFAM" id="SSF56645">
    <property type="entry name" value="Acyl-CoA dehydrogenase NM domain-like"/>
    <property type="match status" value="1"/>
</dbReference>
<dbReference type="Gene3D" id="1.10.540.10">
    <property type="entry name" value="Acyl-CoA dehydrogenase/oxidase, N-terminal domain"/>
    <property type="match status" value="1"/>
</dbReference>
<dbReference type="Proteomes" id="UP001285921">
    <property type="component" value="Unassembled WGS sequence"/>
</dbReference>
<feature type="domain" description="Acyl-CoA dehydrogenase/oxidase N-terminal" evidence="8">
    <location>
        <begin position="6"/>
        <end position="118"/>
    </location>
</feature>
<protein>
    <submittedName>
        <fullName evidence="9">Acyl-CoA dehydrogenase</fullName>
    </submittedName>
</protein>
<dbReference type="SUPFAM" id="SSF47203">
    <property type="entry name" value="Acyl-CoA dehydrogenase C-terminal domain-like"/>
    <property type="match status" value="1"/>
</dbReference>
<keyword evidence="5" id="KW-0560">Oxidoreductase</keyword>
<keyword evidence="10" id="KW-1185">Reference proteome</keyword>
<dbReference type="Gene3D" id="1.20.140.10">
    <property type="entry name" value="Butyryl-CoA Dehydrogenase, subunit A, domain 3"/>
    <property type="match status" value="1"/>
</dbReference>
<dbReference type="InterPro" id="IPR036250">
    <property type="entry name" value="AcylCo_DH-like_C"/>
</dbReference>
<comment type="caution">
    <text evidence="9">The sequence shown here is derived from an EMBL/GenBank/DDBJ whole genome shotgun (WGS) entry which is preliminary data.</text>
</comment>
<dbReference type="InterPro" id="IPR046373">
    <property type="entry name" value="Acyl-CoA_Oxase/DH_mid-dom_sf"/>
</dbReference>
<evidence type="ECO:0000313" key="10">
    <source>
        <dbReference type="Proteomes" id="UP001285921"/>
    </source>
</evidence>
<comment type="similarity">
    <text evidence="2 5">Belongs to the acyl-CoA dehydrogenase family.</text>
</comment>
<comment type="cofactor">
    <cofactor evidence="1 5">
        <name>FAD</name>
        <dbReference type="ChEBI" id="CHEBI:57692"/>
    </cofactor>
</comment>
<dbReference type="InterPro" id="IPR006091">
    <property type="entry name" value="Acyl-CoA_Oxase/DH_mid-dom"/>
</dbReference>
<dbReference type="PIRSF" id="PIRSF016578">
    <property type="entry name" value="HsaA"/>
    <property type="match status" value="1"/>
</dbReference>
<organism evidence="9 10">
    <name type="scientific">Paenibacillus glycanilyticus</name>
    <dbReference type="NCBI Taxonomy" id="126569"/>
    <lineage>
        <taxon>Bacteria</taxon>
        <taxon>Bacillati</taxon>
        <taxon>Bacillota</taxon>
        <taxon>Bacilli</taxon>
        <taxon>Bacillales</taxon>
        <taxon>Paenibacillaceae</taxon>
        <taxon>Paenibacillus</taxon>
    </lineage>
</organism>
<evidence type="ECO:0000256" key="2">
    <source>
        <dbReference type="ARBA" id="ARBA00009347"/>
    </source>
</evidence>
<dbReference type="RefSeq" id="WP_317981917.1">
    <property type="nucleotide sequence ID" value="NZ_BTCL01000026.1"/>
</dbReference>
<gene>
    <name evidence="9" type="primary">mmgC</name>
    <name evidence="9" type="ORF">PghCCS26_53260</name>
</gene>
<dbReference type="InterPro" id="IPR006089">
    <property type="entry name" value="Acyl-CoA_DH_CS"/>
</dbReference>
<dbReference type="Pfam" id="PF02770">
    <property type="entry name" value="Acyl-CoA_dh_M"/>
    <property type="match status" value="1"/>
</dbReference>
<dbReference type="PANTHER" id="PTHR43884:SF12">
    <property type="entry name" value="ISOVALERYL-COA DEHYDROGENASE, MITOCHONDRIAL-RELATED"/>
    <property type="match status" value="1"/>
</dbReference>
<dbReference type="InterPro" id="IPR009075">
    <property type="entry name" value="AcylCo_DH/oxidase_C"/>
</dbReference>
<accession>A0ABQ6NSY3</accession>
<proteinExistence type="inferred from homology"/>
<dbReference type="PANTHER" id="PTHR43884">
    <property type="entry name" value="ACYL-COA DEHYDROGENASE"/>
    <property type="match status" value="1"/>
</dbReference>
<evidence type="ECO:0000256" key="5">
    <source>
        <dbReference type="RuleBase" id="RU362125"/>
    </source>
</evidence>
<dbReference type="Pfam" id="PF02771">
    <property type="entry name" value="Acyl-CoA_dh_N"/>
    <property type="match status" value="1"/>
</dbReference>
<sequence length="374" mass="40585">MELRFTREQQAIREAIRRFANEEIASAVPRMESEERFPADIIRKMAEREWMGIPIPKQWGGAGLDFISYIIAINEVSRVNAAVGVILSVHTSVCTLPILNYGTEEQRRHFVGKLASGEWIGAFALTEPHAGSDAAAIRTAAELKGDYYELNGSKLFITNAGAAGVYVVFAVTDGTKRAGGITAFIVPGGTKGLHIGKPERKMGLHGSNTCELHLEQLRIPEEYRLGREGEGFAIAKGSLDGGRIGIAAQALGIAEASIELLRERFGSSKGAPYTSRDTELAELLARTAAARLLVYRAASLRQEGRPCTKEASMAKMFASDTAVAVSGAAVRLLGEEGVSKEHPAERLFRDAKVTQIYEGTNEIHRLVISGRMMK</sequence>
<feature type="domain" description="Acyl-CoA oxidase/dehydrogenase middle" evidence="7">
    <location>
        <begin position="122"/>
        <end position="216"/>
    </location>
</feature>
<evidence type="ECO:0000259" key="7">
    <source>
        <dbReference type="Pfam" id="PF02770"/>
    </source>
</evidence>
<dbReference type="Pfam" id="PF00441">
    <property type="entry name" value="Acyl-CoA_dh_1"/>
    <property type="match status" value="1"/>
</dbReference>
<evidence type="ECO:0000259" key="6">
    <source>
        <dbReference type="Pfam" id="PF00441"/>
    </source>
</evidence>